<dbReference type="EMBL" id="RCMK01001430">
    <property type="protein sequence ID" value="KAG2894431.1"/>
    <property type="molecule type" value="Genomic_DNA"/>
</dbReference>
<sequence>MCDGAVLRTIRATKESYLGIKWLAENSFAGKRDICFVKVVGYTVDANSQEVGFVAFASVDVPECPELRSVKLTRVRMKRTMLVIPTRDDPKTSQVFVMGATESPATNNQYRLSMAILNDISLVIDAQNITRQTLVLHKDWISDENRPSCTICSRKFHFISRRRHLPNVWRCHLQNLLRQSTKFCLRCVVGLRAIDKRLEKFSPQVSKMLSINVDAFDMSATETFEEFFELDSPDPNPRASSFFTFYKNTHGQCDTSKRPDVAFPWNTTADRMKTGVTVTPGGVGSLISLGSNKILRSSSIPIALPHSSSHTAGRGLPRLSRRTPLQILTPSPITIMKNLFLATTRGSDRTDLSSL</sequence>
<dbReference type="AlphaFoldDB" id="A0A8T1B384"/>
<accession>A0A8T1B384</accession>
<dbReference type="PANTHER" id="PTHR13510:SF44">
    <property type="entry name" value="RABENOSYN-5"/>
    <property type="match status" value="1"/>
</dbReference>
<gene>
    <name evidence="1" type="ORF">PC117_g23485</name>
</gene>
<comment type="caution">
    <text evidence="1">The sequence shown here is derived from an EMBL/GenBank/DDBJ whole genome shotgun (WGS) entry which is preliminary data.</text>
</comment>
<dbReference type="Proteomes" id="UP000736787">
    <property type="component" value="Unassembled WGS sequence"/>
</dbReference>
<organism evidence="1 2">
    <name type="scientific">Phytophthora cactorum</name>
    <dbReference type="NCBI Taxonomy" id="29920"/>
    <lineage>
        <taxon>Eukaryota</taxon>
        <taxon>Sar</taxon>
        <taxon>Stramenopiles</taxon>
        <taxon>Oomycota</taxon>
        <taxon>Peronosporomycetes</taxon>
        <taxon>Peronosporales</taxon>
        <taxon>Peronosporaceae</taxon>
        <taxon>Phytophthora</taxon>
    </lineage>
</organism>
<name>A0A8T1B384_9STRA</name>
<protein>
    <submittedName>
        <fullName evidence="1">Uncharacterized protein</fullName>
    </submittedName>
</protein>
<dbReference type="InterPro" id="IPR052727">
    <property type="entry name" value="Rab4/Rab5_effector"/>
</dbReference>
<dbReference type="VEuPathDB" id="FungiDB:PC110_g18876"/>
<evidence type="ECO:0000313" key="2">
    <source>
        <dbReference type="Proteomes" id="UP000736787"/>
    </source>
</evidence>
<evidence type="ECO:0000313" key="1">
    <source>
        <dbReference type="EMBL" id="KAG2894431.1"/>
    </source>
</evidence>
<dbReference type="PANTHER" id="PTHR13510">
    <property type="entry name" value="FYVE-FINGER-CONTAINING RAB5 EFFECTOR PROTEIN RABENOSYN-5-RELATED"/>
    <property type="match status" value="1"/>
</dbReference>
<proteinExistence type="predicted"/>
<reference evidence="1" key="1">
    <citation type="submission" date="2018-10" db="EMBL/GenBank/DDBJ databases">
        <title>Effector identification in a new, highly contiguous assembly of the strawberry crown rot pathogen Phytophthora cactorum.</title>
        <authorList>
            <person name="Armitage A.D."/>
            <person name="Nellist C.F."/>
            <person name="Bates H."/>
            <person name="Vickerstaff R.J."/>
            <person name="Harrison R.J."/>
        </authorList>
    </citation>
    <scope>NUCLEOTIDE SEQUENCE</scope>
    <source>
        <strain evidence="1">4040</strain>
    </source>
</reference>